<evidence type="ECO:0000256" key="1">
    <source>
        <dbReference type="ARBA" id="ARBA00006987"/>
    </source>
</evidence>
<dbReference type="PROSITE" id="PS51318">
    <property type="entry name" value="TAT"/>
    <property type="match status" value="1"/>
</dbReference>
<comment type="caution">
    <text evidence="3">The sequence shown here is derived from an EMBL/GenBank/DDBJ whole genome shotgun (WGS) entry which is preliminary data.</text>
</comment>
<evidence type="ECO:0000256" key="2">
    <source>
        <dbReference type="SAM" id="SignalP"/>
    </source>
</evidence>
<proteinExistence type="inferred from homology"/>
<dbReference type="PANTHER" id="PTHR42928">
    <property type="entry name" value="TRICARBOXYLATE-BINDING PROTEIN"/>
    <property type="match status" value="1"/>
</dbReference>
<dbReference type="Gene3D" id="3.40.190.150">
    <property type="entry name" value="Bordetella uptake gene, domain 1"/>
    <property type="match status" value="1"/>
</dbReference>
<dbReference type="InterPro" id="IPR042100">
    <property type="entry name" value="Bug_dom1"/>
</dbReference>
<comment type="similarity">
    <text evidence="1">Belongs to the UPF0065 (bug) family.</text>
</comment>
<dbReference type="RefSeq" id="WP_094435564.1">
    <property type="nucleotide sequence ID" value="NZ_NKDB02000001.1"/>
</dbReference>
<dbReference type="Proteomes" id="UP000216225">
    <property type="component" value="Unassembled WGS sequence"/>
</dbReference>
<accession>A0A3R7H447</accession>
<dbReference type="InterPro" id="IPR006311">
    <property type="entry name" value="TAT_signal"/>
</dbReference>
<dbReference type="EMBL" id="NKDB02000001">
    <property type="protein sequence ID" value="RKJ99037.1"/>
    <property type="molecule type" value="Genomic_DNA"/>
</dbReference>
<dbReference type="AlphaFoldDB" id="A0A3R7H447"/>
<gene>
    <name evidence="3" type="ORF">CE154_004655</name>
</gene>
<dbReference type="Pfam" id="PF03401">
    <property type="entry name" value="TctC"/>
    <property type="match status" value="1"/>
</dbReference>
<keyword evidence="2" id="KW-0732">Signal</keyword>
<dbReference type="PIRSF" id="PIRSF017082">
    <property type="entry name" value="YflP"/>
    <property type="match status" value="1"/>
</dbReference>
<sequence length="329" mass="33257">MQNFPLARRAALACMAASAFALAPPGAAAQPAAPDKPLRIVVPLAPGSTVDAVARALGPGLGRALGRPVVVENVAGAGGIPGTGQVVKAPKDGSVLGMVSSNHVINPGIYKSIPYDSLKDITPIAVLATVPLVLVVHPSVPAKTVGELLAHARARPGTLNLGSAGNGSTLHLAGELLVSETGIDIRHVPYRGTGPLVTDLMGGQVQMGFVSVSQVAAQVKAGTLRALAVSTRQRSATLPDVPTLAEAGVPHYGFDAWIALIGPAGMPRPVVDGYAAAVRSAMASPEAHAAIVGQGLSVLDIGPDAAPAFFLSELHKHQKLVKQSGATLD</sequence>
<evidence type="ECO:0000313" key="3">
    <source>
        <dbReference type="EMBL" id="RKJ99037.1"/>
    </source>
</evidence>
<dbReference type="SUPFAM" id="SSF53850">
    <property type="entry name" value="Periplasmic binding protein-like II"/>
    <property type="match status" value="1"/>
</dbReference>
<dbReference type="Gene3D" id="3.40.190.10">
    <property type="entry name" value="Periplasmic binding protein-like II"/>
    <property type="match status" value="1"/>
</dbReference>
<dbReference type="PANTHER" id="PTHR42928:SF5">
    <property type="entry name" value="BLR1237 PROTEIN"/>
    <property type="match status" value="1"/>
</dbReference>
<dbReference type="CDD" id="cd13578">
    <property type="entry name" value="PBP2_Bug27"/>
    <property type="match status" value="1"/>
</dbReference>
<feature type="chain" id="PRO_5018773501" evidence="2">
    <location>
        <begin position="24"/>
        <end position="329"/>
    </location>
</feature>
<name>A0A3R7H447_9BURK</name>
<feature type="signal peptide" evidence="2">
    <location>
        <begin position="1"/>
        <end position="23"/>
    </location>
</feature>
<organism evidence="3 4">
    <name type="scientific">Alicycliphilus denitrificans</name>
    <dbReference type="NCBI Taxonomy" id="179636"/>
    <lineage>
        <taxon>Bacteria</taxon>
        <taxon>Pseudomonadati</taxon>
        <taxon>Pseudomonadota</taxon>
        <taxon>Betaproteobacteria</taxon>
        <taxon>Burkholderiales</taxon>
        <taxon>Comamonadaceae</taxon>
        <taxon>Alicycliphilus</taxon>
    </lineage>
</organism>
<dbReference type="InterPro" id="IPR005064">
    <property type="entry name" value="BUG"/>
</dbReference>
<evidence type="ECO:0000313" key="4">
    <source>
        <dbReference type="Proteomes" id="UP000216225"/>
    </source>
</evidence>
<reference evidence="3 4" key="1">
    <citation type="submission" date="2018-09" db="EMBL/GenBank/DDBJ databases">
        <title>Genome comparison of Alicycliphilus sp. BQ1, a polyurethanolytic bacterium, with its closest phylogenetic relatives Alicycliphilus denitrificans BC and K601, unable to attack polyurethane.</title>
        <authorList>
            <person name="Loza-Tavera H."/>
            <person name="Lozano L."/>
            <person name="Cevallos M."/>
            <person name="Maya-Lucas O."/>
            <person name="Garcia-Mena J."/>
            <person name="Hernandez J."/>
        </authorList>
    </citation>
    <scope>NUCLEOTIDE SEQUENCE [LARGE SCALE GENOMIC DNA]</scope>
    <source>
        <strain evidence="3 4">BQ1</strain>
    </source>
</reference>
<protein>
    <submittedName>
        <fullName evidence="3">Tripartite tricarboxylate transporter substrate binding protein</fullName>
    </submittedName>
</protein>